<keyword evidence="2" id="KW-1185">Reference proteome</keyword>
<dbReference type="AlphaFoldDB" id="A0A8J5XJI0"/>
<evidence type="ECO:0000313" key="1">
    <source>
        <dbReference type="EMBL" id="KAG8465823.1"/>
    </source>
</evidence>
<organism evidence="1 2">
    <name type="scientific">Diacronema lutheri</name>
    <name type="common">Unicellular marine alga</name>
    <name type="synonym">Monochrysis lutheri</name>
    <dbReference type="NCBI Taxonomy" id="2081491"/>
    <lineage>
        <taxon>Eukaryota</taxon>
        <taxon>Haptista</taxon>
        <taxon>Haptophyta</taxon>
        <taxon>Pavlovophyceae</taxon>
        <taxon>Pavlovales</taxon>
        <taxon>Pavlovaceae</taxon>
        <taxon>Diacronema</taxon>
    </lineage>
</organism>
<dbReference type="EMBL" id="JAGTXO010000009">
    <property type="protein sequence ID" value="KAG8465823.1"/>
    <property type="molecule type" value="Genomic_DNA"/>
</dbReference>
<protein>
    <submittedName>
        <fullName evidence="1">Uncharacterized protein</fullName>
    </submittedName>
</protein>
<dbReference type="Proteomes" id="UP000751190">
    <property type="component" value="Unassembled WGS sequence"/>
</dbReference>
<gene>
    <name evidence="1" type="ORF">KFE25_005393</name>
</gene>
<comment type="caution">
    <text evidence="1">The sequence shown here is derived from an EMBL/GenBank/DDBJ whole genome shotgun (WGS) entry which is preliminary data.</text>
</comment>
<name>A0A8J5XJI0_DIALT</name>
<evidence type="ECO:0000313" key="2">
    <source>
        <dbReference type="Proteomes" id="UP000751190"/>
    </source>
</evidence>
<accession>A0A8J5XJI0</accession>
<reference evidence="1" key="1">
    <citation type="submission" date="2021-05" db="EMBL/GenBank/DDBJ databases">
        <title>The genome of the haptophyte Pavlova lutheri (Diacronema luteri, Pavlovales) - a model for lipid biosynthesis in eukaryotic algae.</title>
        <authorList>
            <person name="Hulatt C.J."/>
            <person name="Posewitz M.C."/>
        </authorList>
    </citation>
    <scope>NUCLEOTIDE SEQUENCE</scope>
    <source>
        <strain evidence="1">NIVA-4/92</strain>
    </source>
</reference>
<sequence length="192" mass="20716">MRRSFSSTTLSRTASSPRPAKRIVLTLHWQRSHAEHVPPRAPKLRPVHDELSGLAAFSLTPALLSAHGALAPLAPALLPTAERPAHVDTVRLPKALVTLLQFAHPRIDALRRDERLLRDVSAARVPRYSTLSRARARQLSGKAKVSAFGARRAARAVDIAAASAPRMSAAGLHGPIMQPLGLRTAELACPRC</sequence>
<proteinExistence type="predicted"/>